<accession>A0A2U1SVS2</accession>
<evidence type="ECO:0000313" key="2">
    <source>
        <dbReference type="Proteomes" id="UP000245137"/>
    </source>
</evidence>
<organism evidence="1 2">
    <name type="scientific">Methylosinus sporium</name>
    <dbReference type="NCBI Taxonomy" id="428"/>
    <lineage>
        <taxon>Bacteria</taxon>
        <taxon>Pseudomonadati</taxon>
        <taxon>Pseudomonadota</taxon>
        <taxon>Alphaproteobacteria</taxon>
        <taxon>Hyphomicrobiales</taxon>
        <taxon>Methylocystaceae</taxon>
        <taxon>Methylosinus</taxon>
    </lineage>
</organism>
<dbReference type="Proteomes" id="UP000245137">
    <property type="component" value="Unassembled WGS sequence"/>
</dbReference>
<gene>
    <name evidence="1" type="ORF">C5689_00975</name>
</gene>
<dbReference type="InterPro" id="IPR038084">
    <property type="entry name" value="PduO/GlcC-like_sf"/>
</dbReference>
<dbReference type="EMBL" id="PUIV01000001">
    <property type="protein sequence ID" value="PWB95717.1"/>
    <property type="molecule type" value="Genomic_DNA"/>
</dbReference>
<proteinExistence type="predicted"/>
<dbReference type="InterPro" id="IPR052517">
    <property type="entry name" value="GlcG_carb_metab_protein"/>
</dbReference>
<dbReference type="OrthoDB" id="9815788at2"/>
<comment type="caution">
    <text evidence="1">The sequence shown here is derived from an EMBL/GenBank/DDBJ whole genome shotgun (WGS) entry which is preliminary data.</text>
</comment>
<protein>
    <recommendedName>
        <fullName evidence="3">Heme-binding protein</fullName>
    </recommendedName>
</protein>
<dbReference type="InterPro" id="IPR005624">
    <property type="entry name" value="PduO/GlcC-like"/>
</dbReference>
<dbReference type="RefSeq" id="WP_108915394.1">
    <property type="nucleotide sequence ID" value="NZ_BGJY01000001.1"/>
</dbReference>
<dbReference type="Pfam" id="PF03928">
    <property type="entry name" value="HbpS-like"/>
    <property type="match status" value="1"/>
</dbReference>
<reference evidence="1 2" key="1">
    <citation type="journal article" date="2018" name="Appl. Microbiol. Biotechnol.">
        <title>Co-cultivation of the strictly anaerobic methanogen Methanosarcina barkeri with aerobic methanotrophs in an oxygen-limited membrane bioreactor.</title>
        <authorList>
            <person name="In 't Zandt M.H."/>
            <person name="van den Bosch T.J.M."/>
            <person name="Rijkers R."/>
            <person name="van Kessel M.A.H.J."/>
            <person name="Jetten M.S.M."/>
            <person name="Welte C.U."/>
        </authorList>
    </citation>
    <scope>NUCLEOTIDE SEQUENCE [LARGE SCALE GENOMIC DNA]</scope>
    <source>
        <strain evidence="1 2">DSM 17706</strain>
    </source>
</reference>
<dbReference type="Gene3D" id="3.30.450.150">
    <property type="entry name" value="Haem-degrading domain"/>
    <property type="match status" value="1"/>
</dbReference>
<keyword evidence="2" id="KW-1185">Reference proteome</keyword>
<evidence type="ECO:0000313" key="1">
    <source>
        <dbReference type="EMBL" id="PWB95717.1"/>
    </source>
</evidence>
<dbReference type="PANTHER" id="PTHR34309">
    <property type="entry name" value="SLR1406 PROTEIN"/>
    <property type="match status" value="1"/>
</dbReference>
<dbReference type="PANTHER" id="PTHR34309:SF1">
    <property type="entry name" value="PROTEIN GLCG"/>
    <property type="match status" value="1"/>
</dbReference>
<evidence type="ECO:0008006" key="3">
    <source>
        <dbReference type="Google" id="ProtNLM"/>
    </source>
</evidence>
<dbReference type="SUPFAM" id="SSF143744">
    <property type="entry name" value="GlcG-like"/>
    <property type="match status" value="1"/>
</dbReference>
<sequence length="137" mass="13978">MKTRFALTLADARHVAATAEAEAAKNGWSVVIAIVDEGGHLVLLQRIDGTQPASAEIATQKARTAALFKRPSKALEDIVAGGRVAMLSLPGITAVEGGLPLVYRGDIVGAIGVSGVQSFQDGIVAKAGADSLDDGQS</sequence>
<dbReference type="AlphaFoldDB" id="A0A2U1SVS2"/>
<name>A0A2U1SVS2_METSR</name>